<dbReference type="InterPro" id="IPR031977">
    <property type="entry name" value="DUF4783"/>
</dbReference>
<reference evidence="2" key="2">
    <citation type="journal article" date="2021" name="PeerJ">
        <title>Extensive microbial diversity within the chicken gut microbiome revealed by metagenomics and culture.</title>
        <authorList>
            <person name="Gilroy R."/>
            <person name="Ravi A."/>
            <person name="Getino M."/>
            <person name="Pursley I."/>
            <person name="Horton D.L."/>
            <person name="Alikhan N.F."/>
            <person name="Baker D."/>
            <person name="Gharbi K."/>
            <person name="Hall N."/>
            <person name="Watson M."/>
            <person name="Adriaenssens E.M."/>
            <person name="Foster-Nyarko E."/>
            <person name="Jarju S."/>
            <person name="Secka A."/>
            <person name="Antonio M."/>
            <person name="Oren A."/>
            <person name="Chaudhuri R.R."/>
            <person name="La Ragione R."/>
            <person name="Hildebrand F."/>
            <person name="Pallen M.J."/>
        </authorList>
    </citation>
    <scope>NUCLEOTIDE SEQUENCE</scope>
    <source>
        <strain evidence="2">G3-3990</strain>
    </source>
</reference>
<evidence type="ECO:0000313" key="3">
    <source>
        <dbReference type="Proteomes" id="UP000823641"/>
    </source>
</evidence>
<proteinExistence type="predicted"/>
<comment type="caution">
    <text evidence="2">The sequence shown here is derived from an EMBL/GenBank/DDBJ whole genome shotgun (WGS) entry which is preliminary data.</text>
</comment>
<evidence type="ECO:0000256" key="1">
    <source>
        <dbReference type="SAM" id="SignalP"/>
    </source>
</evidence>
<dbReference type="Proteomes" id="UP000823641">
    <property type="component" value="Unassembled WGS sequence"/>
</dbReference>
<name>A0A9D9N3H1_9BACT</name>
<dbReference type="Gene3D" id="3.10.450.50">
    <property type="match status" value="1"/>
</dbReference>
<evidence type="ECO:0000313" key="2">
    <source>
        <dbReference type="EMBL" id="MBO8458825.1"/>
    </source>
</evidence>
<dbReference type="AlphaFoldDB" id="A0A9D9N3H1"/>
<dbReference type="Pfam" id="PF16022">
    <property type="entry name" value="DUF4783"/>
    <property type="match status" value="1"/>
</dbReference>
<sequence>MKGFFLMLFFMTATLFSPLGAQQKEDIVKALMAGKAEVLCANMSSNCELILPSGTWNSGSACNRLSAFLQANPVKRFSLMHQGESDQTAFVVANLQAGQSEYRVYALIRLDGDHSCLEQLRIESN</sequence>
<feature type="chain" id="PRO_5038549872" evidence="1">
    <location>
        <begin position="22"/>
        <end position="125"/>
    </location>
</feature>
<organism evidence="2 3">
    <name type="scientific">Candidatus Gallipaludibacter merdavium</name>
    <dbReference type="NCBI Taxonomy" id="2840839"/>
    <lineage>
        <taxon>Bacteria</taxon>
        <taxon>Pseudomonadati</taxon>
        <taxon>Bacteroidota</taxon>
        <taxon>Bacteroidia</taxon>
        <taxon>Bacteroidales</taxon>
        <taxon>Candidatus Gallipaludibacter</taxon>
    </lineage>
</organism>
<gene>
    <name evidence="2" type="ORF">IAA73_00605</name>
</gene>
<keyword evidence="1" id="KW-0732">Signal</keyword>
<protein>
    <submittedName>
        <fullName evidence="2">DUF4783 domain-containing protein</fullName>
    </submittedName>
</protein>
<accession>A0A9D9N3H1</accession>
<dbReference type="EMBL" id="JADIMG010000004">
    <property type="protein sequence ID" value="MBO8458825.1"/>
    <property type="molecule type" value="Genomic_DNA"/>
</dbReference>
<feature type="signal peptide" evidence="1">
    <location>
        <begin position="1"/>
        <end position="21"/>
    </location>
</feature>
<reference evidence="2" key="1">
    <citation type="submission" date="2020-10" db="EMBL/GenBank/DDBJ databases">
        <authorList>
            <person name="Gilroy R."/>
        </authorList>
    </citation>
    <scope>NUCLEOTIDE SEQUENCE</scope>
    <source>
        <strain evidence="2">G3-3990</strain>
    </source>
</reference>